<feature type="compositionally biased region" description="Polar residues" evidence="1">
    <location>
        <begin position="72"/>
        <end position="94"/>
    </location>
</feature>
<evidence type="ECO:0000256" key="1">
    <source>
        <dbReference type="SAM" id="MobiDB-lite"/>
    </source>
</evidence>
<sequence length="94" mass="9375">MTPIGHPANPARARRRHIHAAPALFAGATAIATLALSGAAPRGDAALAGPQHVQAGARGRIIAVNDDDNDNPSSGDIFTQNAQDQSTASGAGTS</sequence>
<dbReference type="RefSeq" id="WP_085292472.1">
    <property type="nucleotide sequence ID" value="NZ_NCXM01000035.1"/>
</dbReference>
<comment type="caution">
    <text evidence="2">The sequence shown here is derived from an EMBL/GenBank/DDBJ whole genome shotgun (WGS) entry which is preliminary data.</text>
</comment>
<feature type="region of interest" description="Disordered" evidence="1">
    <location>
        <begin position="63"/>
        <end position="94"/>
    </location>
</feature>
<keyword evidence="3" id="KW-1185">Reference proteome</keyword>
<dbReference type="OrthoDB" id="4750353at2"/>
<dbReference type="AlphaFoldDB" id="A0A1X2KM71"/>
<dbReference type="EMBL" id="NCXM01000035">
    <property type="protein sequence ID" value="OSC22846.1"/>
    <property type="molecule type" value="Genomic_DNA"/>
</dbReference>
<organism evidence="2 3">
    <name type="scientific">Mycolicibacterium vulneris</name>
    <dbReference type="NCBI Taxonomy" id="547163"/>
    <lineage>
        <taxon>Bacteria</taxon>
        <taxon>Bacillati</taxon>
        <taxon>Actinomycetota</taxon>
        <taxon>Actinomycetes</taxon>
        <taxon>Mycobacteriales</taxon>
        <taxon>Mycobacteriaceae</taxon>
        <taxon>Mycolicibacterium</taxon>
    </lineage>
</organism>
<evidence type="ECO:0000313" key="2">
    <source>
        <dbReference type="EMBL" id="OSC22846.1"/>
    </source>
</evidence>
<gene>
    <name evidence="2" type="ORF">B8W69_25400</name>
</gene>
<protein>
    <submittedName>
        <fullName evidence="2">Uncharacterized protein</fullName>
    </submittedName>
</protein>
<name>A0A1X2KM71_9MYCO</name>
<accession>A0A1X2KM71</accession>
<evidence type="ECO:0000313" key="3">
    <source>
        <dbReference type="Proteomes" id="UP000242320"/>
    </source>
</evidence>
<reference evidence="2 3" key="1">
    <citation type="submission" date="2017-04" db="EMBL/GenBank/DDBJ databases">
        <title>The new phylogeny of genus Mycobacterium.</title>
        <authorList>
            <person name="Tortoli E."/>
            <person name="Trovato A."/>
            <person name="Cirillo D.M."/>
        </authorList>
    </citation>
    <scope>NUCLEOTIDE SEQUENCE [LARGE SCALE GENOMIC DNA]</scope>
    <source>
        <strain evidence="2 3">DSM 45247</strain>
    </source>
</reference>
<proteinExistence type="predicted"/>
<dbReference type="Proteomes" id="UP000242320">
    <property type="component" value="Unassembled WGS sequence"/>
</dbReference>